<accession>A0A834BX88</accession>
<evidence type="ECO:0000313" key="1">
    <source>
        <dbReference type="EMBL" id="KAF6721393.1"/>
    </source>
</evidence>
<protein>
    <submittedName>
        <fullName evidence="1">Uncharacterized protein</fullName>
    </submittedName>
</protein>
<sequence>MEELEEMEEEVQQEFLRIPKQRTDFRKTPLILIRSLVHGGGLILVRAPLTPFIQLLHRTFPNQARFKGSAHLRSAHPACAHSWIWLFKVPQERMPVDQLHLRVRARALKRP</sequence>
<dbReference type="EMBL" id="WKFB01000491">
    <property type="protein sequence ID" value="KAF6721393.1"/>
    <property type="molecule type" value="Genomic_DNA"/>
</dbReference>
<name>A0A834BX88_ORYME</name>
<comment type="caution">
    <text evidence="1">The sequence shown here is derived from an EMBL/GenBank/DDBJ whole genome shotgun (WGS) entry which is preliminary data.</text>
</comment>
<evidence type="ECO:0000313" key="2">
    <source>
        <dbReference type="Proteomes" id="UP000646548"/>
    </source>
</evidence>
<proteinExistence type="predicted"/>
<dbReference type="Proteomes" id="UP000646548">
    <property type="component" value="Unassembled WGS sequence"/>
</dbReference>
<dbReference type="AlphaFoldDB" id="A0A834BX88"/>
<reference evidence="1" key="1">
    <citation type="journal article" name="BMC Genomics">
        <title>Long-read sequencing and de novo genome assembly of marine medaka (Oryzias melastigma).</title>
        <authorList>
            <person name="Liang P."/>
            <person name="Saqib H.S.A."/>
            <person name="Ni X."/>
            <person name="Shen Y."/>
        </authorList>
    </citation>
    <scope>NUCLEOTIDE SEQUENCE</scope>
    <source>
        <strain evidence="1">Bigg-433</strain>
    </source>
</reference>
<organism evidence="1 2">
    <name type="scientific">Oryzias melastigma</name>
    <name type="common">Marine medaka</name>
    <dbReference type="NCBI Taxonomy" id="30732"/>
    <lineage>
        <taxon>Eukaryota</taxon>
        <taxon>Metazoa</taxon>
        <taxon>Chordata</taxon>
        <taxon>Craniata</taxon>
        <taxon>Vertebrata</taxon>
        <taxon>Euteleostomi</taxon>
        <taxon>Actinopterygii</taxon>
        <taxon>Neopterygii</taxon>
        <taxon>Teleostei</taxon>
        <taxon>Neoteleostei</taxon>
        <taxon>Acanthomorphata</taxon>
        <taxon>Ovalentaria</taxon>
        <taxon>Atherinomorphae</taxon>
        <taxon>Beloniformes</taxon>
        <taxon>Adrianichthyidae</taxon>
        <taxon>Oryziinae</taxon>
        <taxon>Oryzias</taxon>
    </lineage>
</organism>
<gene>
    <name evidence="1" type="ORF">FQA47_012575</name>
</gene>